<evidence type="ECO:0000313" key="3">
    <source>
        <dbReference type="EMBL" id="CAB5229953.1"/>
    </source>
</evidence>
<dbReference type="EMBL" id="LR797334">
    <property type="protein sequence ID" value="CAB4204124.1"/>
    <property type="molecule type" value="Genomic_DNA"/>
</dbReference>
<reference evidence="3" key="1">
    <citation type="submission" date="2020-05" db="EMBL/GenBank/DDBJ databases">
        <authorList>
            <person name="Chiriac C."/>
            <person name="Salcher M."/>
            <person name="Ghai R."/>
            <person name="Kavagutti S V."/>
        </authorList>
    </citation>
    <scope>NUCLEOTIDE SEQUENCE</scope>
</reference>
<gene>
    <name evidence="2" type="ORF">UFOVP1392_28</name>
    <name evidence="3" type="ORF">UFOVP1569_27</name>
    <name evidence="1" type="ORF">UFOVP952_38</name>
</gene>
<dbReference type="EMBL" id="LR796889">
    <property type="protein sequence ID" value="CAB4173140.1"/>
    <property type="molecule type" value="Genomic_DNA"/>
</dbReference>
<evidence type="ECO:0000313" key="2">
    <source>
        <dbReference type="EMBL" id="CAB4204124.1"/>
    </source>
</evidence>
<evidence type="ECO:0000313" key="1">
    <source>
        <dbReference type="EMBL" id="CAB4173140.1"/>
    </source>
</evidence>
<sequence length="69" mass="7762">MSYASKATEHLHTASKFAEIAEQLPNHPLHRELDERETLVLMAIRQILIDTSKSEIKIAESLVAEIHGV</sequence>
<organism evidence="3">
    <name type="scientific">uncultured Caudovirales phage</name>
    <dbReference type="NCBI Taxonomy" id="2100421"/>
    <lineage>
        <taxon>Viruses</taxon>
        <taxon>Duplodnaviria</taxon>
        <taxon>Heunggongvirae</taxon>
        <taxon>Uroviricota</taxon>
        <taxon>Caudoviricetes</taxon>
        <taxon>Peduoviridae</taxon>
        <taxon>Maltschvirus</taxon>
        <taxon>Maltschvirus maltsch</taxon>
    </lineage>
</organism>
<dbReference type="EMBL" id="LR798409">
    <property type="protein sequence ID" value="CAB5229953.1"/>
    <property type="molecule type" value="Genomic_DNA"/>
</dbReference>
<name>A0A6J7XHW0_9CAUD</name>
<protein>
    <submittedName>
        <fullName evidence="3">Uncharacterized protein</fullName>
    </submittedName>
</protein>
<accession>A0A6J7XHW0</accession>
<proteinExistence type="predicted"/>